<reference evidence="1 2" key="1">
    <citation type="submission" date="2018-08" db="EMBL/GenBank/DDBJ databases">
        <title>A genome reference for cultivated species of the human gut microbiota.</title>
        <authorList>
            <person name="Zou Y."/>
            <person name="Xue W."/>
            <person name="Luo G."/>
        </authorList>
    </citation>
    <scope>NUCLEOTIDE SEQUENCE [LARGE SCALE GENOMIC DNA]</scope>
    <source>
        <strain evidence="1 2">AM25-6</strain>
    </source>
</reference>
<dbReference type="RefSeq" id="WP_007048827.1">
    <property type="nucleotide sequence ID" value="NZ_CABKNJ010000005.1"/>
</dbReference>
<gene>
    <name evidence="1" type="ORF">DW687_07840</name>
</gene>
<dbReference type="AlphaFoldDB" id="A0A3E3E0F2"/>
<protein>
    <recommendedName>
        <fullName evidence="3">PAS domain-containing protein</fullName>
    </recommendedName>
</protein>
<proteinExistence type="predicted"/>
<organism evidence="1 2">
    <name type="scientific">Anaerofustis stercorihominis</name>
    <dbReference type="NCBI Taxonomy" id="214853"/>
    <lineage>
        <taxon>Bacteria</taxon>
        <taxon>Bacillati</taxon>
        <taxon>Bacillota</taxon>
        <taxon>Clostridia</taxon>
        <taxon>Eubacteriales</taxon>
        <taxon>Eubacteriaceae</taxon>
        <taxon>Anaerofustis</taxon>
    </lineage>
</organism>
<evidence type="ECO:0000313" key="2">
    <source>
        <dbReference type="Proteomes" id="UP000261212"/>
    </source>
</evidence>
<name>A0A3E3E0F2_9FIRM</name>
<accession>A0A3E3E0F2</accession>
<dbReference type="Proteomes" id="UP000261212">
    <property type="component" value="Unassembled WGS sequence"/>
</dbReference>
<dbReference type="GeneID" id="97999330"/>
<evidence type="ECO:0008006" key="3">
    <source>
        <dbReference type="Google" id="ProtNLM"/>
    </source>
</evidence>
<dbReference type="InterPro" id="IPR035965">
    <property type="entry name" value="PAS-like_dom_sf"/>
</dbReference>
<evidence type="ECO:0000313" key="1">
    <source>
        <dbReference type="EMBL" id="RGD74659.1"/>
    </source>
</evidence>
<dbReference type="SUPFAM" id="SSF55785">
    <property type="entry name" value="PYP-like sensor domain (PAS domain)"/>
    <property type="match status" value="1"/>
</dbReference>
<dbReference type="EMBL" id="QUSM01000003">
    <property type="protein sequence ID" value="RGD74659.1"/>
    <property type="molecule type" value="Genomic_DNA"/>
</dbReference>
<comment type="caution">
    <text evidence="1">The sequence shown here is derived from an EMBL/GenBank/DDBJ whole genome shotgun (WGS) entry which is preliminary data.</text>
</comment>
<dbReference type="Gene3D" id="3.30.450.20">
    <property type="entry name" value="PAS domain"/>
    <property type="match status" value="1"/>
</dbReference>
<dbReference type="Pfam" id="PF13596">
    <property type="entry name" value="PAS_10"/>
    <property type="match status" value="1"/>
</dbReference>
<sequence>MDLNVVFKGIVEDLDNPVCFVNMEHIITYLNKSAMKRYAHRGGEKLIGQSLFNCHNENSKKLTLEYIDKLINNDDLNEICIGHNDKHKETNYIVAVRDDNKKMIGYYERHEADK</sequence>